<dbReference type="EMBL" id="BJXC01000009">
    <property type="protein sequence ID" value="GEM51843.1"/>
    <property type="molecule type" value="Genomic_DNA"/>
</dbReference>
<dbReference type="Proteomes" id="UP000321245">
    <property type="component" value="Unassembled WGS sequence"/>
</dbReference>
<sequence>MKTKIVMTKKYNMVNFSDFLSAKFRSSLITAFFILCIFEYVDDERQNKTHLSTLVN</sequence>
<keyword evidence="2" id="KW-1185">Reference proteome</keyword>
<gene>
    <name evidence="1" type="ORF">EB1_16330</name>
</gene>
<organism evidence="1 2">
    <name type="scientific">Empedobacter brevis NBRC 14943 = ATCC 43319</name>
    <dbReference type="NCBI Taxonomy" id="1218108"/>
    <lineage>
        <taxon>Bacteria</taxon>
        <taxon>Pseudomonadati</taxon>
        <taxon>Bacteroidota</taxon>
        <taxon>Flavobacteriia</taxon>
        <taxon>Flavobacteriales</taxon>
        <taxon>Weeksellaceae</taxon>
        <taxon>Empedobacter</taxon>
    </lineage>
</organism>
<name>A0A511NG98_9FLAO</name>
<dbReference type="AlphaFoldDB" id="A0A511NG98"/>
<comment type="caution">
    <text evidence="1">The sequence shown here is derived from an EMBL/GenBank/DDBJ whole genome shotgun (WGS) entry which is preliminary data.</text>
</comment>
<evidence type="ECO:0000313" key="2">
    <source>
        <dbReference type="Proteomes" id="UP000321245"/>
    </source>
</evidence>
<proteinExistence type="predicted"/>
<reference evidence="1 2" key="1">
    <citation type="submission" date="2019-07" db="EMBL/GenBank/DDBJ databases">
        <title>Whole genome shotgun sequence of Empedobacter brevis NBRC 14943.</title>
        <authorList>
            <person name="Hosoyama A."/>
            <person name="Uohara A."/>
            <person name="Ohji S."/>
            <person name="Ichikawa N."/>
        </authorList>
    </citation>
    <scope>NUCLEOTIDE SEQUENCE [LARGE SCALE GENOMIC DNA]</scope>
    <source>
        <strain evidence="1 2">NBRC 14943</strain>
    </source>
</reference>
<evidence type="ECO:0000313" key="1">
    <source>
        <dbReference type="EMBL" id="GEM51843.1"/>
    </source>
</evidence>
<protein>
    <submittedName>
        <fullName evidence="1">Uncharacterized protein</fullName>
    </submittedName>
</protein>
<accession>A0A511NG98</accession>
<dbReference type="STRING" id="1218108.GCA_000382425_01031"/>